<evidence type="ECO:0000256" key="2">
    <source>
        <dbReference type="ARBA" id="ARBA00022448"/>
    </source>
</evidence>
<evidence type="ECO:0000256" key="3">
    <source>
        <dbReference type="ARBA" id="ARBA00022692"/>
    </source>
</evidence>
<feature type="transmembrane region" description="Helical" evidence="8">
    <location>
        <begin position="52"/>
        <end position="71"/>
    </location>
</feature>
<keyword evidence="2" id="KW-0813">Transport</keyword>
<dbReference type="GeneID" id="89979012"/>
<keyword evidence="4" id="KW-0029">Amino-acid transport</keyword>
<dbReference type="PANTHER" id="PTHR43341">
    <property type="entry name" value="AMINO ACID PERMEASE"/>
    <property type="match status" value="1"/>
</dbReference>
<protein>
    <recommendedName>
        <fullName evidence="9">Amino acid permease/ SLC12A domain-containing protein</fullName>
    </recommendedName>
</protein>
<organism evidence="10 11">
    <name type="scientific">Exophiala bonariae</name>
    <dbReference type="NCBI Taxonomy" id="1690606"/>
    <lineage>
        <taxon>Eukaryota</taxon>
        <taxon>Fungi</taxon>
        <taxon>Dikarya</taxon>
        <taxon>Ascomycota</taxon>
        <taxon>Pezizomycotina</taxon>
        <taxon>Eurotiomycetes</taxon>
        <taxon>Chaetothyriomycetidae</taxon>
        <taxon>Chaetothyriales</taxon>
        <taxon>Herpotrichiellaceae</taxon>
        <taxon>Exophiala</taxon>
    </lineage>
</organism>
<keyword evidence="6 8" id="KW-0472">Membrane</keyword>
<sequence length="605" mass="66439">MSKEEEKNIAINDGNSSEERSGTHDGVEIQAGEFTDNVDGLQRHLGNRQIQLIAIGGSIGTALFVSIGGALNKGGPGGMFLAYTLYSILLALVSNGVAEMSVFMPVSGGFIRLAGKWVDESFGFMAGWNFYFYEALLIPFEITALNLVLSFWRDDIPVAAVCAACVVLYGLINLLAVKAYGEAEFWLSGGKVILIFMLFSFTFVTMVGGNPQHDAYGFRYWKNPGAFAEYITTGSLGRFEGFLGALWAASFCIVGPEYISMVAAEAKRPRIYIKQAFKTIYWRFAIFFIGGALCAGIVIPYNDKTLVAILGGDSSGGGTAAASPYVIAMQNLGVSGFPHLVNALLVTSIFSAGNTYTYCATRTLYGLALEGRAPAILRKCTKQGVPIYCFAVTMLFPFLSFLQVSSNSSQVLTWLINLITAGGVIDYIVMSVTYICFYNACKKQGIDRRTLPYYGWGQPYCAYIGLVFMTMVVFVYGYSTFLPGGWSLSSFFSYYSKFSHVYINQKPHSLDVESQMFSHANASSSTAMVGVAPILYVFWKIVKRTPFVRSSEADLLWERPIIDAYEATFVSPPVGFWTEMVQLIGFRRGAKDERIVDRRGSVQVC</sequence>
<dbReference type="Pfam" id="PF00324">
    <property type="entry name" value="AA_permease"/>
    <property type="match status" value="1"/>
</dbReference>
<feature type="transmembrane region" description="Helical" evidence="8">
    <location>
        <begin position="83"/>
        <end position="111"/>
    </location>
</feature>
<feature type="transmembrane region" description="Helical" evidence="8">
    <location>
        <begin position="340"/>
        <end position="365"/>
    </location>
</feature>
<dbReference type="Gene3D" id="1.20.1740.10">
    <property type="entry name" value="Amino acid/polyamine transporter I"/>
    <property type="match status" value="1"/>
</dbReference>
<feature type="transmembrane region" description="Helical" evidence="8">
    <location>
        <begin position="385"/>
        <end position="402"/>
    </location>
</feature>
<evidence type="ECO:0000256" key="7">
    <source>
        <dbReference type="SAM" id="MobiDB-lite"/>
    </source>
</evidence>
<dbReference type="AlphaFoldDB" id="A0AAV9NL81"/>
<feature type="transmembrane region" description="Helical" evidence="8">
    <location>
        <begin position="192"/>
        <end position="209"/>
    </location>
</feature>
<dbReference type="EMBL" id="JAVRRD010000005">
    <property type="protein sequence ID" value="KAK5058594.1"/>
    <property type="molecule type" value="Genomic_DNA"/>
</dbReference>
<dbReference type="GO" id="GO:0016020">
    <property type="term" value="C:membrane"/>
    <property type="evidence" value="ECO:0007669"/>
    <property type="project" value="UniProtKB-SubCell"/>
</dbReference>
<proteinExistence type="predicted"/>
<feature type="transmembrane region" description="Helical" evidence="8">
    <location>
        <begin position="131"/>
        <end position="152"/>
    </location>
</feature>
<feature type="transmembrane region" description="Helical" evidence="8">
    <location>
        <begin position="520"/>
        <end position="539"/>
    </location>
</feature>
<feature type="transmembrane region" description="Helical" evidence="8">
    <location>
        <begin position="460"/>
        <end position="479"/>
    </location>
</feature>
<feature type="transmembrane region" description="Helical" evidence="8">
    <location>
        <begin position="241"/>
        <end position="259"/>
    </location>
</feature>
<name>A0AAV9NL81_9EURO</name>
<feature type="region of interest" description="Disordered" evidence="7">
    <location>
        <begin position="1"/>
        <end position="24"/>
    </location>
</feature>
<evidence type="ECO:0000256" key="4">
    <source>
        <dbReference type="ARBA" id="ARBA00022970"/>
    </source>
</evidence>
<keyword evidence="11" id="KW-1185">Reference proteome</keyword>
<comment type="caution">
    <text evidence="10">The sequence shown here is derived from an EMBL/GenBank/DDBJ whole genome shotgun (WGS) entry which is preliminary data.</text>
</comment>
<dbReference type="InterPro" id="IPR004841">
    <property type="entry name" value="AA-permease/SLC12A_dom"/>
</dbReference>
<dbReference type="InterPro" id="IPR050524">
    <property type="entry name" value="APC_YAT"/>
</dbReference>
<evidence type="ECO:0000256" key="6">
    <source>
        <dbReference type="ARBA" id="ARBA00023136"/>
    </source>
</evidence>
<keyword evidence="5 8" id="KW-1133">Transmembrane helix</keyword>
<evidence type="ECO:0000256" key="5">
    <source>
        <dbReference type="ARBA" id="ARBA00022989"/>
    </source>
</evidence>
<feature type="transmembrane region" description="Helical" evidence="8">
    <location>
        <begin position="158"/>
        <end position="180"/>
    </location>
</feature>
<dbReference type="PANTHER" id="PTHR43341:SF6">
    <property type="entry name" value="AMINO ACID TRANSPORTER (EUROFUNG)"/>
    <property type="match status" value="1"/>
</dbReference>
<dbReference type="PIRSF" id="PIRSF006060">
    <property type="entry name" value="AA_transporter"/>
    <property type="match status" value="1"/>
</dbReference>
<evidence type="ECO:0000313" key="11">
    <source>
        <dbReference type="Proteomes" id="UP001358417"/>
    </source>
</evidence>
<dbReference type="RefSeq" id="XP_064709117.1">
    <property type="nucleotide sequence ID" value="XM_064854391.1"/>
</dbReference>
<gene>
    <name evidence="10" type="ORF">LTR84_010857</name>
</gene>
<dbReference type="GO" id="GO:0015171">
    <property type="term" value="F:amino acid transmembrane transporter activity"/>
    <property type="evidence" value="ECO:0007669"/>
    <property type="project" value="TreeGrafter"/>
</dbReference>
<evidence type="ECO:0000256" key="1">
    <source>
        <dbReference type="ARBA" id="ARBA00004141"/>
    </source>
</evidence>
<evidence type="ECO:0000313" key="10">
    <source>
        <dbReference type="EMBL" id="KAK5058594.1"/>
    </source>
</evidence>
<comment type="subcellular location">
    <subcellularLocation>
        <location evidence="1">Membrane</location>
        <topology evidence="1">Multi-pass membrane protein</topology>
    </subcellularLocation>
</comment>
<feature type="transmembrane region" description="Helical" evidence="8">
    <location>
        <begin position="414"/>
        <end position="440"/>
    </location>
</feature>
<reference evidence="10 11" key="1">
    <citation type="submission" date="2023-08" db="EMBL/GenBank/DDBJ databases">
        <title>Black Yeasts Isolated from many extreme environments.</title>
        <authorList>
            <person name="Coleine C."/>
            <person name="Stajich J.E."/>
            <person name="Selbmann L."/>
        </authorList>
    </citation>
    <scope>NUCLEOTIDE SEQUENCE [LARGE SCALE GENOMIC DNA]</scope>
    <source>
        <strain evidence="10 11">CCFEE 5792</strain>
    </source>
</reference>
<feature type="transmembrane region" description="Helical" evidence="8">
    <location>
        <begin position="280"/>
        <end position="301"/>
    </location>
</feature>
<evidence type="ECO:0000256" key="8">
    <source>
        <dbReference type="SAM" id="Phobius"/>
    </source>
</evidence>
<dbReference type="FunFam" id="1.20.1740.10:FF:000006">
    <property type="entry name" value="General amino acid permease"/>
    <property type="match status" value="1"/>
</dbReference>
<evidence type="ECO:0000259" key="9">
    <source>
        <dbReference type="Pfam" id="PF00324"/>
    </source>
</evidence>
<accession>A0AAV9NL81</accession>
<keyword evidence="3 8" id="KW-0812">Transmembrane</keyword>
<dbReference type="Proteomes" id="UP001358417">
    <property type="component" value="Unassembled WGS sequence"/>
</dbReference>
<feature type="domain" description="Amino acid permease/ SLC12A" evidence="9">
    <location>
        <begin position="50"/>
        <end position="498"/>
    </location>
</feature>